<organism evidence="1 2">
    <name type="scientific">Candidatus Cryptobacteroides intestinigallinarum</name>
    <dbReference type="NCBI Taxonomy" id="2840767"/>
    <lineage>
        <taxon>Bacteria</taxon>
        <taxon>Pseudomonadati</taxon>
        <taxon>Bacteroidota</taxon>
        <taxon>Bacteroidia</taxon>
        <taxon>Bacteroidales</taxon>
        <taxon>Candidatus Cryptobacteroides</taxon>
    </lineage>
</organism>
<protein>
    <recommendedName>
        <fullName evidence="3">DUF4595 domain-containing protein</fullName>
    </recommendedName>
</protein>
<sequence>MRNYVIPFIAAIAIAAGCAGSGDNSSKAVGSSSINFKLDQAKFGLLGKVKTVTYDNYSLQFSPHGYLNDNDETVTRFNGRVRTDAGLSGMSTYTFDDLGRVISMEGMDYKADYSYEGDNYYPSSMTETSYDEMGTESTVTYNYSYSRPDFDSEGNWTARKENGKKITRTIEYYPDPYKLDKEGRYTSPEAVLKANWKARIKQDAELFLSTYEYKIRKHYEMTVESQENNFELAEENGFKVLKYQIMSIEMRGDNEAKATIFVDYSGYESSDIVQSLYKADDGYWYSN</sequence>
<dbReference type="PROSITE" id="PS51257">
    <property type="entry name" value="PROKAR_LIPOPROTEIN"/>
    <property type="match status" value="1"/>
</dbReference>
<comment type="caution">
    <text evidence="1">The sequence shown here is derived from an EMBL/GenBank/DDBJ whole genome shotgun (WGS) entry which is preliminary data.</text>
</comment>
<proteinExistence type="predicted"/>
<evidence type="ECO:0000313" key="2">
    <source>
        <dbReference type="Proteomes" id="UP000823617"/>
    </source>
</evidence>
<reference evidence="1" key="2">
    <citation type="journal article" date="2021" name="PeerJ">
        <title>Extensive microbial diversity within the chicken gut microbiome revealed by metagenomics and culture.</title>
        <authorList>
            <person name="Gilroy R."/>
            <person name="Ravi A."/>
            <person name="Getino M."/>
            <person name="Pursley I."/>
            <person name="Horton D.L."/>
            <person name="Alikhan N.F."/>
            <person name="Baker D."/>
            <person name="Gharbi K."/>
            <person name="Hall N."/>
            <person name="Watson M."/>
            <person name="Adriaenssens E.M."/>
            <person name="Foster-Nyarko E."/>
            <person name="Jarju S."/>
            <person name="Secka A."/>
            <person name="Antonio M."/>
            <person name="Oren A."/>
            <person name="Chaudhuri R.R."/>
            <person name="La Ragione R."/>
            <person name="Hildebrand F."/>
            <person name="Pallen M.J."/>
        </authorList>
    </citation>
    <scope>NUCLEOTIDE SEQUENCE</scope>
    <source>
        <strain evidence="1">B1-3475</strain>
    </source>
</reference>
<evidence type="ECO:0000313" key="1">
    <source>
        <dbReference type="EMBL" id="MBO8455070.1"/>
    </source>
</evidence>
<accession>A0A9D9HJN3</accession>
<name>A0A9D9HJN3_9BACT</name>
<dbReference type="Proteomes" id="UP000823617">
    <property type="component" value="Unassembled WGS sequence"/>
</dbReference>
<reference evidence="1" key="1">
    <citation type="submission" date="2020-10" db="EMBL/GenBank/DDBJ databases">
        <authorList>
            <person name="Gilroy R."/>
        </authorList>
    </citation>
    <scope>NUCLEOTIDE SEQUENCE</scope>
    <source>
        <strain evidence="1">B1-3475</strain>
    </source>
</reference>
<gene>
    <name evidence="1" type="ORF">IAC08_01525</name>
</gene>
<dbReference type="AlphaFoldDB" id="A0A9D9HJN3"/>
<evidence type="ECO:0008006" key="3">
    <source>
        <dbReference type="Google" id="ProtNLM"/>
    </source>
</evidence>
<dbReference type="EMBL" id="JADIMK010000012">
    <property type="protein sequence ID" value="MBO8455070.1"/>
    <property type="molecule type" value="Genomic_DNA"/>
</dbReference>